<dbReference type="Proteomes" id="UP000265566">
    <property type="component" value="Chromosome 8"/>
</dbReference>
<evidence type="ECO:0000313" key="7">
    <source>
        <dbReference type="EMBL" id="KEH19852.1"/>
    </source>
</evidence>
<feature type="transmembrane region" description="Helical" evidence="6">
    <location>
        <begin position="555"/>
        <end position="575"/>
    </location>
</feature>
<evidence type="ECO:0000256" key="2">
    <source>
        <dbReference type="ARBA" id="ARBA00005982"/>
    </source>
</evidence>
<feature type="transmembrane region" description="Helical" evidence="6">
    <location>
        <begin position="430"/>
        <end position="450"/>
    </location>
</feature>
<comment type="subcellular location">
    <subcellularLocation>
        <location evidence="1">Membrane</location>
        <topology evidence="1">Multi-pass membrane protein</topology>
    </subcellularLocation>
</comment>
<dbReference type="Gramene" id="rna47422">
    <property type="protein sequence ID" value="RHN41132.1"/>
    <property type="gene ID" value="gene47422"/>
</dbReference>
<keyword evidence="3 6" id="KW-0812">Transmembrane</keyword>
<feature type="transmembrane region" description="Helical" evidence="6">
    <location>
        <begin position="512"/>
        <end position="535"/>
    </location>
</feature>
<name>A0A072TR61_MEDTR</name>
<feature type="transmembrane region" description="Helical" evidence="6">
    <location>
        <begin position="470"/>
        <end position="491"/>
    </location>
</feature>
<dbReference type="EMBL" id="CM001224">
    <property type="protein sequence ID" value="KEH19852.1"/>
    <property type="molecule type" value="Genomic_DNA"/>
</dbReference>
<keyword evidence="4 6" id="KW-1133">Transmembrane helix</keyword>
<dbReference type="SUPFAM" id="SSF103473">
    <property type="entry name" value="MFS general substrate transporter"/>
    <property type="match status" value="1"/>
</dbReference>
<dbReference type="PANTHER" id="PTHR11654">
    <property type="entry name" value="OLIGOPEPTIDE TRANSPORTER-RELATED"/>
    <property type="match status" value="1"/>
</dbReference>
<feature type="transmembrane region" description="Helical" evidence="6">
    <location>
        <begin position="104"/>
        <end position="127"/>
    </location>
</feature>
<dbReference type="GO" id="GO:0022857">
    <property type="term" value="F:transmembrane transporter activity"/>
    <property type="evidence" value="ECO:0000318"/>
    <property type="project" value="GO_Central"/>
</dbReference>
<feature type="transmembrane region" description="Helical" evidence="6">
    <location>
        <begin position="199"/>
        <end position="218"/>
    </location>
</feature>
<dbReference type="Proteomes" id="UP000002051">
    <property type="component" value="Chromosome 8"/>
</dbReference>
<reference evidence="7 10" key="1">
    <citation type="journal article" date="2011" name="Nature">
        <title>The Medicago genome provides insight into the evolution of rhizobial symbioses.</title>
        <authorList>
            <person name="Young N.D."/>
            <person name="Debelle F."/>
            <person name="Oldroyd G.E."/>
            <person name="Geurts R."/>
            <person name="Cannon S.B."/>
            <person name="Udvardi M.K."/>
            <person name="Benedito V.A."/>
            <person name="Mayer K.F."/>
            <person name="Gouzy J."/>
            <person name="Schoof H."/>
            <person name="Van de Peer Y."/>
            <person name="Proost S."/>
            <person name="Cook D.R."/>
            <person name="Meyers B.C."/>
            <person name="Spannagl M."/>
            <person name="Cheung F."/>
            <person name="De Mita S."/>
            <person name="Krishnakumar V."/>
            <person name="Gundlach H."/>
            <person name="Zhou S."/>
            <person name="Mudge J."/>
            <person name="Bharti A.K."/>
            <person name="Murray J.D."/>
            <person name="Naoumkina M.A."/>
            <person name="Rosen B."/>
            <person name="Silverstein K.A."/>
            <person name="Tang H."/>
            <person name="Rombauts S."/>
            <person name="Zhao P.X."/>
            <person name="Zhou P."/>
            <person name="Barbe V."/>
            <person name="Bardou P."/>
            <person name="Bechner M."/>
            <person name="Bellec A."/>
            <person name="Berger A."/>
            <person name="Berges H."/>
            <person name="Bidwell S."/>
            <person name="Bisseling T."/>
            <person name="Choisne N."/>
            <person name="Couloux A."/>
            <person name="Denny R."/>
            <person name="Deshpande S."/>
            <person name="Dai X."/>
            <person name="Doyle J.J."/>
            <person name="Dudez A.M."/>
            <person name="Farmer A.D."/>
            <person name="Fouteau S."/>
            <person name="Franken C."/>
            <person name="Gibelin C."/>
            <person name="Gish J."/>
            <person name="Goldstein S."/>
            <person name="Gonzalez A.J."/>
            <person name="Green P.J."/>
            <person name="Hallab A."/>
            <person name="Hartog M."/>
            <person name="Hua A."/>
            <person name="Humphray S.J."/>
            <person name="Jeong D.H."/>
            <person name="Jing Y."/>
            <person name="Jocker A."/>
            <person name="Kenton S.M."/>
            <person name="Kim D.J."/>
            <person name="Klee K."/>
            <person name="Lai H."/>
            <person name="Lang C."/>
            <person name="Lin S."/>
            <person name="Macmil S.L."/>
            <person name="Magdelenat G."/>
            <person name="Matthews L."/>
            <person name="McCorrison J."/>
            <person name="Monaghan E.L."/>
            <person name="Mun J.H."/>
            <person name="Najar F.Z."/>
            <person name="Nicholson C."/>
            <person name="Noirot C."/>
            <person name="O'Bleness M."/>
            <person name="Paule C.R."/>
            <person name="Poulain J."/>
            <person name="Prion F."/>
            <person name="Qin B."/>
            <person name="Qu C."/>
            <person name="Retzel E.F."/>
            <person name="Riddle C."/>
            <person name="Sallet E."/>
            <person name="Samain S."/>
            <person name="Samson N."/>
            <person name="Sanders I."/>
            <person name="Saurat O."/>
            <person name="Scarpelli C."/>
            <person name="Schiex T."/>
            <person name="Segurens B."/>
            <person name="Severin A.J."/>
            <person name="Sherrier D.J."/>
            <person name="Shi R."/>
            <person name="Sims S."/>
            <person name="Singer S.R."/>
            <person name="Sinharoy S."/>
            <person name="Sterck L."/>
            <person name="Viollet A."/>
            <person name="Wang B.B."/>
            <person name="Wang K."/>
            <person name="Wang M."/>
            <person name="Wang X."/>
            <person name="Warfsmann J."/>
            <person name="Weissenbach J."/>
            <person name="White D.D."/>
            <person name="White J.D."/>
            <person name="Wiley G.B."/>
            <person name="Wincker P."/>
            <person name="Xing Y."/>
            <person name="Yang L."/>
            <person name="Yao Z."/>
            <person name="Ying F."/>
            <person name="Zhai J."/>
            <person name="Zhou L."/>
            <person name="Zuber A."/>
            <person name="Denarie J."/>
            <person name="Dixon R.A."/>
            <person name="May G.D."/>
            <person name="Schwartz D.C."/>
            <person name="Rogers J."/>
            <person name="Quetier F."/>
            <person name="Town C.D."/>
            <person name="Roe B.A."/>
        </authorList>
    </citation>
    <scope>NUCLEOTIDE SEQUENCE [LARGE SCALE GENOMIC DNA]</scope>
    <source>
        <strain evidence="7">A17</strain>
        <strain evidence="9 10">cv. Jemalong A17</strain>
    </source>
</reference>
<dbReference type="Gene3D" id="1.20.1250.20">
    <property type="entry name" value="MFS general substrate transporter like domains"/>
    <property type="match status" value="1"/>
</dbReference>
<evidence type="ECO:0000313" key="8">
    <source>
        <dbReference type="EMBL" id="RHN41132.1"/>
    </source>
</evidence>
<evidence type="ECO:0000256" key="4">
    <source>
        <dbReference type="ARBA" id="ARBA00022989"/>
    </source>
</evidence>
<comment type="similarity">
    <text evidence="2">Belongs to the major facilitator superfamily. Proton-dependent oligopeptide transporter (POT/PTR) (TC 2.A.17) family.</text>
</comment>
<dbReference type="AlphaFoldDB" id="A0A072TR61"/>
<feature type="transmembrane region" description="Helical" evidence="6">
    <location>
        <begin position="74"/>
        <end position="97"/>
    </location>
</feature>
<dbReference type="GO" id="GO:0005886">
    <property type="term" value="C:plasma membrane"/>
    <property type="evidence" value="ECO:0000318"/>
    <property type="project" value="GO_Central"/>
</dbReference>
<keyword evidence="5 6" id="KW-0472">Membrane</keyword>
<feature type="transmembrane region" description="Helical" evidence="6">
    <location>
        <begin position="147"/>
        <end position="165"/>
    </location>
</feature>
<proteinExistence type="inferred from homology"/>
<dbReference type="CDD" id="cd17416">
    <property type="entry name" value="MFS_NPF1_2"/>
    <property type="match status" value="1"/>
</dbReference>
<evidence type="ECO:0000256" key="1">
    <source>
        <dbReference type="ARBA" id="ARBA00004141"/>
    </source>
</evidence>
<dbReference type="Pfam" id="PF00854">
    <property type="entry name" value="PTR2"/>
    <property type="match status" value="1"/>
</dbReference>
<dbReference type="InterPro" id="IPR000109">
    <property type="entry name" value="POT_fam"/>
</dbReference>
<dbReference type="EnsemblPlants" id="KEH19852">
    <property type="protein sequence ID" value="KEH19852"/>
    <property type="gene ID" value="MTR_8g469470"/>
</dbReference>
<accession>A0A072TR61</accession>
<protein>
    <submittedName>
        <fullName evidence="7">Peptide/nitrate transporter</fullName>
    </submittedName>
    <submittedName>
        <fullName evidence="8">Putative proton-dependent oligopeptide transporter family, major facilitator superfamily</fullName>
    </submittedName>
</protein>
<dbReference type="OrthoDB" id="8904098at2759"/>
<evidence type="ECO:0000256" key="3">
    <source>
        <dbReference type="ARBA" id="ARBA00022692"/>
    </source>
</evidence>
<evidence type="ECO:0000256" key="5">
    <source>
        <dbReference type="ARBA" id="ARBA00023136"/>
    </source>
</evidence>
<dbReference type="KEGG" id="mtr:25502811"/>
<gene>
    <name evidence="9" type="primary">25502811</name>
    <name evidence="7" type="ordered locus">MTR_8g469470</name>
    <name evidence="8" type="ORF">MtrunA17_Chr8g0362781</name>
</gene>
<reference evidence="7 10" key="2">
    <citation type="journal article" date="2014" name="BMC Genomics">
        <title>An improved genome release (version Mt4.0) for the model legume Medicago truncatula.</title>
        <authorList>
            <person name="Tang H."/>
            <person name="Krishnakumar V."/>
            <person name="Bidwell S."/>
            <person name="Rosen B."/>
            <person name="Chan A."/>
            <person name="Zhou S."/>
            <person name="Gentzbittel L."/>
            <person name="Childs K.L."/>
            <person name="Yandell M."/>
            <person name="Gundlach H."/>
            <person name="Mayer K.F."/>
            <person name="Schwartz D.C."/>
            <person name="Town C.D."/>
        </authorList>
    </citation>
    <scope>GENOME REANNOTATION</scope>
    <source>
        <strain evidence="7">A17</strain>
        <strain evidence="9 10">cv. Jemalong A17</strain>
    </source>
</reference>
<feature type="transmembrane region" description="Helical" evidence="6">
    <location>
        <begin position="390"/>
        <end position="409"/>
    </location>
</feature>
<evidence type="ECO:0000256" key="6">
    <source>
        <dbReference type="SAM" id="Phobius"/>
    </source>
</evidence>
<evidence type="ECO:0000313" key="10">
    <source>
        <dbReference type="Proteomes" id="UP000002051"/>
    </source>
</evidence>
<evidence type="ECO:0000313" key="9">
    <source>
        <dbReference type="EnsemblPlants" id="KEH19852"/>
    </source>
</evidence>
<dbReference type="InterPro" id="IPR036259">
    <property type="entry name" value="MFS_trans_sf"/>
</dbReference>
<reference evidence="9" key="3">
    <citation type="submission" date="2015-04" db="UniProtKB">
        <authorList>
            <consortium name="EnsemblPlants"/>
        </authorList>
    </citation>
    <scope>IDENTIFICATION</scope>
    <source>
        <strain evidence="9">cv. Jemalong A17</strain>
    </source>
</reference>
<organism evidence="7 10">
    <name type="scientific">Medicago truncatula</name>
    <name type="common">Barrel medic</name>
    <name type="synonym">Medicago tribuloides</name>
    <dbReference type="NCBI Taxonomy" id="3880"/>
    <lineage>
        <taxon>Eukaryota</taxon>
        <taxon>Viridiplantae</taxon>
        <taxon>Streptophyta</taxon>
        <taxon>Embryophyta</taxon>
        <taxon>Tracheophyta</taxon>
        <taxon>Spermatophyta</taxon>
        <taxon>Magnoliopsida</taxon>
        <taxon>eudicotyledons</taxon>
        <taxon>Gunneridae</taxon>
        <taxon>Pentapetalae</taxon>
        <taxon>rosids</taxon>
        <taxon>fabids</taxon>
        <taxon>Fabales</taxon>
        <taxon>Fabaceae</taxon>
        <taxon>Papilionoideae</taxon>
        <taxon>50 kb inversion clade</taxon>
        <taxon>NPAAA clade</taxon>
        <taxon>Hologalegina</taxon>
        <taxon>IRL clade</taxon>
        <taxon>Trifolieae</taxon>
        <taxon>Medicago</taxon>
    </lineage>
</organism>
<reference evidence="8" key="4">
    <citation type="journal article" date="2018" name="Nat. Plants">
        <title>Whole-genome landscape of Medicago truncatula symbiotic genes.</title>
        <authorList>
            <person name="Pecrix Y."/>
            <person name="Gamas P."/>
            <person name="Carrere S."/>
        </authorList>
    </citation>
    <scope>NUCLEOTIDE SEQUENCE</scope>
    <source>
        <tissue evidence="8">Leaves</tissue>
    </source>
</reference>
<dbReference type="EMBL" id="PSQE01000008">
    <property type="protein sequence ID" value="RHN41132.1"/>
    <property type="molecule type" value="Genomic_DNA"/>
</dbReference>
<keyword evidence="10" id="KW-1185">Reference proteome</keyword>
<dbReference type="GO" id="GO:0055085">
    <property type="term" value="P:transmembrane transport"/>
    <property type="evidence" value="ECO:0000318"/>
    <property type="project" value="GO_Central"/>
</dbReference>
<feature type="transmembrane region" description="Helical" evidence="6">
    <location>
        <begin position="224"/>
        <end position="244"/>
    </location>
</feature>
<feature type="transmembrane region" description="Helical" evidence="6">
    <location>
        <begin position="351"/>
        <end position="370"/>
    </location>
</feature>
<dbReference type="HOGENOM" id="CLU_009313_4_2_1"/>
<sequence>MSRECSIPSLKKNLLDDEENLLVESNPKIHQRKPAWKAMPYILGNDTVERLATYGMQTNFVVYLMKVYNMDQVLAANIMNTWMAVSNVVPLIGAFVADSYLGKFLTIAISSFASLVGLVILMLTAWVPDFHPAPCSIDLQQLGVCNGYTNFHLWFLIFGLFWLSIGTGGIRPCSIPFAVDQFDLTTSEGRHGSSSFYSLYYTTQTIVMLINQTLLVYIEDSVSWTLGYGLFTLFMLIAIIVFFAGTRVYSYVQPEGSILSSIAQVLVAARHKKHHHLPDFEDTQEAFYDPPFMNDSEGKLPLTKEFRCLNKAALVIEENELNNDGTSKNPWRLCSIQQIEELKCMLKIMPIWVTSIIVNIPIGQLTIFSISQALKMDRNIGLFNFNFEIHAGSVTVISLIAIGIFLPFYDQVISPLLEKITKQEQGLTSLQRIGLGHGAAILAVVVAGLVEKTRRDLAISMGDSNGVAPMSVMWLAPQFLLIAFCHIFGTVGHTEFFNKESPESMRSISNSLLCLNLSVGSNLSTFIVNIVHSYTGKQGEADWLDSDINKGRLEYFYFIIAGLAVLNLCYFIFCARRYHYKSTSLKG</sequence>